<sequence length="122" mass="13706">MVPRNPHSTFSHNPCLEPHTLATLQNPSIKNPSNFNLQNPKQWPNALTTTHLENPHPAYTAMPCSPNATFPHNPYLKPHTTVPLQHPSLIRNTSNPNSQNPHQKPNECERPPKRGNTLTHSP</sequence>
<feature type="region of interest" description="Disordered" evidence="1">
    <location>
        <begin position="64"/>
        <end position="122"/>
    </location>
</feature>
<dbReference type="AlphaFoldDB" id="A0AAN9R9Y3"/>
<name>A0AAN9R9Y3_PHACN</name>
<reference evidence="2 3" key="1">
    <citation type="submission" date="2024-01" db="EMBL/GenBank/DDBJ databases">
        <title>The genomes of 5 underutilized Papilionoideae crops provide insights into root nodulation and disease resistanc.</title>
        <authorList>
            <person name="Jiang F."/>
        </authorList>
    </citation>
    <scope>NUCLEOTIDE SEQUENCE [LARGE SCALE GENOMIC DNA]</scope>
    <source>
        <strain evidence="2">JINMINGXINNONG_FW02</strain>
        <tissue evidence="2">Leaves</tissue>
    </source>
</reference>
<proteinExistence type="predicted"/>
<evidence type="ECO:0000313" key="2">
    <source>
        <dbReference type="EMBL" id="KAK7364656.1"/>
    </source>
</evidence>
<gene>
    <name evidence="2" type="ORF">VNO80_13396</name>
</gene>
<comment type="caution">
    <text evidence="2">The sequence shown here is derived from an EMBL/GenBank/DDBJ whole genome shotgun (WGS) entry which is preliminary data.</text>
</comment>
<protein>
    <submittedName>
        <fullName evidence="2">Uncharacterized protein</fullName>
    </submittedName>
</protein>
<accession>A0AAN9R9Y3</accession>
<feature type="compositionally biased region" description="Polar residues" evidence="1">
    <location>
        <begin position="90"/>
        <end position="103"/>
    </location>
</feature>
<evidence type="ECO:0000313" key="3">
    <source>
        <dbReference type="Proteomes" id="UP001374584"/>
    </source>
</evidence>
<dbReference type="Proteomes" id="UP001374584">
    <property type="component" value="Unassembled WGS sequence"/>
</dbReference>
<dbReference type="EMBL" id="JAYMYR010000005">
    <property type="protein sequence ID" value="KAK7364656.1"/>
    <property type="molecule type" value="Genomic_DNA"/>
</dbReference>
<evidence type="ECO:0000256" key="1">
    <source>
        <dbReference type="SAM" id="MobiDB-lite"/>
    </source>
</evidence>
<organism evidence="2 3">
    <name type="scientific">Phaseolus coccineus</name>
    <name type="common">Scarlet runner bean</name>
    <name type="synonym">Phaseolus multiflorus</name>
    <dbReference type="NCBI Taxonomy" id="3886"/>
    <lineage>
        <taxon>Eukaryota</taxon>
        <taxon>Viridiplantae</taxon>
        <taxon>Streptophyta</taxon>
        <taxon>Embryophyta</taxon>
        <taxon>Tracheophyta</taxon>
        <taxon>Spermatophyta</taxon>
        <taxon>Magnoliopsida</taxon>
        <taxon>eudicotyledons</taxon>
        <taxon>Gunneridae</taxon>
        <taxon>Pentapetalae</taxon>
        <taxon>rosids</taxon>
        <taxon>fabids</taxon>
        <taxon>Fabales</taxon>
        <taxon>Fabaceae</taxon>
        <taxon>Papilionoideae</taxon>
        <taxon>50 kb inversion clade</taxon>
        <taxon>NPAAA clade</taxon>
        <taxon>indigoferoid/millettioid clade</taxon>
        <taxon>Phaseoleae</taxon>
        <taxon>Phaseolus</taxon>
    </lineage>
</organism>
<keyword evidence="3" id="KW-1185">Reference proteome</keyword>